<dbReference type="SFLD" id="SFLDS00003">
    <property type="entry name" value="Haloacid_Dehalogenase"/>
    <property type="match status" value="1"/>
</dbReference>
<gene>
    <name evidence="1" type="ORF">KCJAJFAP_02018</name>
</gene>
<keyword evidence="2" id="KW-1185">Reference proteome</keyword>
<dbReference type="InterPro" id="IPR036412">
    <property type="entry name" value="HAD-like_sf"/>
</dbReference>
<proteinExistence type="predicted"/>
<sequence>MFEAVIFDMDGLMFDTEPIWASCWPKTSIEFEVECKEGLADAMRGTNGSEAVSIIREWYGDEVDSRAFVDRFYEIAHEALAQGAEKKLGLDRLLDYLQAEGIPMAVASSSSRKMIEANLIRGGILSYFDSIVSGVEVEHAKPYPDVFLKAADELGASPQKSLVLEDSYNGVRAGFAGGFCTVMVPDLSEPTDEMERLATAIVSSLNDVTDMLANGALG</sequence>
<keyword evidence="1" id="KW-0378">Hydrolase</keyword>
<protein>
    <submittedName>
        <fullName evidence="1">Phosphorylated carbohydrates phosphatase</fullName>
        <ecNumber evidence="1">3.1.3.-</ecNumber>
    </submittedName>
</protein>
<name>A0A5K1ISU8_9ACTN</name>
<dbReference type="InterPro" id="IPR006439">
    <property type="entry name" value="HAD-SF_hydro_IA"/>
</dbReference>
<dbReference type="GO" id="GO:0016787">
    <property type="term" value="F:hydrolase activity"/>
    <property type="evidence" value="ECO:0007669"/>
    <property type="project" value="UniProtKB-KW"/>
</dbReference>
<dbReference type="InterPro" id="IPR023198">
    <property type="entry name" value="PGP-like_dom2"/>
</dbReference>
<dbReference type="CDD" id="cd07505">
    <property type="entry name" value="HAD_BPGM-like"/>
    <property type="match status" value="1"/>
</dbReference>
<dbReference type="SFLD" id="SFLDG01129">
    <property type="entry name" value="C1.5:_HAD__Beta-PGM__Phosphata"/>
    <property type="match status" value="1"/>
</dbReference>
<dbReference type="PANTHER" id="PTHR18901:SF38">
    <property type="entry name" value="PSEUDOURIDINE-5'-PHOSPHATASE"/>
    <property type="match status" value="1"/>
</dbReference>
<dbReference type="InterPro" id="IPR023214">
    <property type="entry name" value="HAD_sf"/>
</dbReference>
<evidence type="ECO:0000313" key="1">
    <source>
        <dbReference type="EMBL" id="VWL91735.1"/>
    </source>
</evidence>
<dbReference type="Proteomes" id="UP000361836">
    <property type="component" value="Unassembled WGS sequence"/>
</dbReference>
<dbReference type="AlphaFoldDB" id="A0A5K1ISU8"/>
<dbReference type="SFLD" id="SFLDG01135">
    <property type="entry name" value="C1.5.6:_HAD__Beta-PGM__Phospha"/>
    <property type="match status" value="1"/>
</dbReference>
<dbReference type="PANTHER" id="PTHR18901">
    <property type="entry name" value="2-DEOXYGLUCOSE-6-PHOSPHATE PHOSPHATASE 2"/>
    <property type="match status" value="1"/>
</dbReference>
<dbReference type="SUPFAM" id="SSF56784">
    <property type="entry name" value="HAD-like"/>
    <property type="match status" value="1"/>
</dbReference>
<dbReference type="EC" id="3.1.3.-" evidence="1"/>
<dbReference type="PRINTS" id="PR00413">
    <property type="entry name" value="HADHALOGNASE"/>
</dbReference>
<evidence type="ECO:0000313" key="2">
    <source>
        <dbReference type="Proteomes" id="UP000361836"/>
    </source>
</evidence>
<dbReference type="RefSeq" id="WP_152076176.1">
    <property type="nucleotide sequence ID" value="NZ_CAAKNU010000066.1"/>
</dbReference>
<dbReference type="Gene3D" id="1.10.150.240">
    <property type="entry name" value="Putative phosphatase, domain 2"/>
    <property type="match status" value="1"/>
</dbReference>
<dbReference type="Gene3D" id="3.40.50.1000">
    <property type="entry name" value="HAD superfamily/HAD-like"/>
    <property type="match status" value="1"/>
</dbReference>
<dbReference type="InterPro" id="IPR041492">
    <property type="entry name" value="HAD_2"/>
</dbReference>
<dbReference type="EMBL" id="CABWIE010000010">
    <property type="protein sequence ID" value="VWL91735.1"/>
    <property type="molecule type" value="Genomic_DNA"/>
</dbReference>
<reference evidence="1 2" key="1">
    <citation type="submission" date="2019-10" db="EMBL/GenBank/DDBJ databases">
        <authorList>
            <person name="Wolf R A."/>
        </authorList>
    </citation>
    <scope>NUCLEOTIDE SEQUENCE [LARGE SCALE GENOMIC DNA]</scope>
    <source>
        <strain evidence="1">Collinsella_aerofaciens_MC2</strain>
    </source>
</reference>
<dbReference type="NCBIfam" id="TIGR01509">
    <property type="entry name" value="HAD-SF-IA-v3"/>
    <property type="match status" value="1"/>
</dbReference>
<accession>A0A5K1ISU8</accession>
<dbReference type="Pfam" id="PF13419">
    <property type="entry name" value="HAD_2"/>
    <property type="match status" value="1"/>
</dbReference>
<organism evidence="1 2">
    <name type="scientific">Collinsella aerofaciens</name>
    <dbReference type="NCBI Taxonomy" id="74426"/>
    <lineage>
        <taxon>Bacteria</taxon>
        <taxon>Bacillati</taxon>
        <taxon>Actinomycetota</taxon>
        <taxon>Coriobacteriia</taxon>
        <taxon>Coriobacteriales</taxon>
        <taxon>Coriobacteriaceae</taxon>
        <taxon>Collinsella</taxon>
    </lineage>
</organism>